<evidence type="ECO:0000256" key="1">
    <source>
        <dbReference type="SAM" id="SignalP"/>
    </source>
</evidence>
<sequence>MLPFAKRTAGFLIAGTAFFFACQSASTPAPTDYVSLKLNQSARLASDVVVRVDSIQDSRCPTGTTCIWAGQAWVNMLLSAGNDASTVRLALGPDAREGYAKRLDSTNVSLNSKTYKVILREVNPYPTASTVGEPQTAVIQVTKL</sequence>
<keyword evidence="3" id="KW-1185">Reference proteome</keyword>
<dbReference type="AlphaFoldDB" id="A0A6M5YAE0"/>
<protein>
    <recommendedName>
        <fullName evidence="4">Lipoprotein</fullName>
    </recommendedName>
</protein>
<proteinExistence type="predicted"/>
<name>A0A6M5YAE0_9BACT</name>
<accession>A0A6M5YAE0</accession>
<keyword evidence="1" id="KW-0732">Signal</keyword>
<feature type="chain" id="PRO_5026795375" description="Lipoprotein" evidence="1">
    <location>
        <begin position="22"/>
        <end position="144"/>
    </location>
</feature>
<dbReference type="Proteomes" id="UP000502756">
    <property type="component" value="Chromosome"/>
</dbReference>
<gene>
    <name evidence="2" type="ORF">HNV11_17035</name>
</gene>
<dbReference type="PROSITE" id="PS51257">
    <property type="entry name" value="PROKAR_LIPOPROTEIN"/>
    <property type="match status" value="1"/>
</dbReference>
<organism evidence="2 3">
    <name type="scientific">Spirosoma taeanense</name>
    <dbReference type="NCBI Taxonomy" id="2735870"/>
    <lineage>
        <taxon>Bacteria</taxon>
        <taxon>Pseudomonadati</taxon>
        <taxon>Bacteroidota</taxon>
        <taxon>Cytophagia</taxon>
        <taxon>Cytophagales</taxon>
        <taxon>Cytophagaceae</taxon>
        <taxon>Spirosoma</taxon>
    </lineage>
</organism>
<evidence type="ECO:0000313" key="3">
    <source>
        <dbReference type="Proteomes" id="UP000502756"/>
    </source>
</evidence>
<evidence type="ECO:0000313" key="2">
    <source>
        <dbReference type="EMBL" id="QJW90959.1"/>
    </source>
</evidence>
<dbReference type="RefSeq" id="WP_171740804.1">
    <property type="nucleotide sequence ID" value="NZ_CP053435.1"/>
</dbReference>
<dbReference type="EMBL" id="CP053435">
    <property type="protein sequence ID" value="QJW90959.1"/>
    <property type="molecule type" value="Genomic_DNA"/>
</dbReference>
<feature type="signal peptide" evidence="1">
    <location>
        <begin position="1"/>
        <end position="21"/>
    </location>
</feature>
<dbReference type="KEGG" id="stae:HNV11_17035"/>
<reference evidence="2 3" key="1">
    <citation type="submission" date="2020-05" db="EMBL/GenBank/DDBJ databases">
        <title>Genome sequencing of Spirosoma sp. TS118.</title>
        <authorList>
            <person name="Lee J.-H."/>
            <person name="Jeong S."/>
            <person name="Zhao L."/>
            <person name="Jung J.-H."/>
            <person name="Kim M.-K."/>
            <person name="Lim S."/>
        </authorList>
    </citation>
    <scope>NUCLEOTIDE SEQUENCE [LARGE SCALE GENOMIC DNA]</scope>
    <source>
        <strain evidence="2 3">TS118</strain>
    </source>
</reference>
<evidence type="ECO:0008006" key="4">
    <source>
        <dbReference type="Google" id="ProtNLM"/>
    </source>
</evidence>